<dbReference type="AlphaFoldDB" id="A0A382DT37"/>
<keyword evidence="1" id="KW-1133">Transmembrane helix</keyword>
<keyword evidence="1" id="KW-0472">Membrane</keyword>
<name>A0A382DT37_9ZZZZ</name>
<protein>
    <submittedName>
        <fullName evidence="2">Uncharacterized protein</fullName>
    </submittedName>
</protein>
<feature type="transmembrane region" description="Helical" evidence="1">
    <location>
        <begin position="6"/>
        <end position="26"/>
    </location>
</feature>
<feature type="transmembrane region" description="Helical" evidence="1">
    <location>
        <begin position="179"/>
        <end position="196"/>
    </location>
</feature>
<accession>A0A382DT37</accession>
<proteinExistence type="predicted"/>
<evidence type="ECO:0000313" key="2">
    <source>
        <dbReference type="EMBL" id="SVB40901.1"/>
    </source>
</evidence>
<keyword evidence="1" id="KW-0812">Transmembrane</keyword>
<feature type="transmembrane region" description="Helical" evidence="1">
    <location>
        <begin position="149"/>
        <end position="173"/>
    </location>
</feature>
<evidence type="ECO:0000256" key="1">
    <source>
        <dbReference type="SAM" id="Phobius"/>
    </source>
</evidence>
<gene>
    <name evidence="2" type="ORF">METZ01_LOCUS193755</name>
</gene>
<organism evidence="2">
    <name type="scientific">marine metagenome</name>
    <dbReference type="NCBI Taxonomy" id="408172"/>
    <lineage>
        <taxon>unclassified sequences</taxon>
        <taxon>metagenomes</taxon>
        <taxon>ecological metagenomes</taxon>
    </lineage>
</organism>
<feature type="non-terminal residue" evidence="2">
    <location>
        <position position="198"/>
    </location>
</feature>
<dbReference type="EMBL" id="UINC01040682">
    <property type="protein sequence ID" value="SVB40901.1"/>
    <property type="molecule type" value="Genomic_DNA"/>
</dbReference>
<reference evidence="2" key="1">
    <citation type="submission" date="2018-05" db="EMBL/GenBank/DDBJ databases">
        <authorList>
            <person name="Lanie J.A."/>
            <person name="Ng W.-L."/>
            <person name="Kazmierczak K.M."/>
            <person name="Andrzejewski T.M."/>
            <person name="Davidsen T.M."/>
            <person name="Wayne K.J."/>
            <person name="Tettelin H."/>
            <person name="Glass J.I."/>
            <person name="Rusch D."/>
            <person name="Podicherti R."/>
            <person name="Tsui H.-C.T."/>
            <person name="Winkler M.E."/>
        </authorList>
    </citation>
    <scope>NUCLEOTIDE SEQUENCE</scope>
</reference>
<sequence>MNFERNNNIWLFAVVLTICFLFSAGVRYQQFESWKKTPTAYFVGDRPMMTTLDAPYWLRWAREYNEGTYGQNSWLGIFLALRDYPVSTDTFQKMTRKVLSIPLKYTDPNPIYSSSSISSPSEIPEIRYRDVPLLSYLIAHLAPFFNYNYYLTGTLLIPILASLFILPLGIYFFRIGVPVSGLLGGLIGTFAAGYYMRS</sequence>